<evidence type="ECO:0000256" key="2">
    <source>
        <dbReference type="ARBA" id="ARBA00022679"/>
    </source>
</evidence>
<dbReference type="InterPro" id="IPR050390">
    <property type="entry name" value="C5-Methyltransferase"/>
</dbReference>
<proteinExistence type="inferred from homology"/>
<keyword evidence="1 6" id="KW-0489">Methyltransferase</keyword>
<evidence type="ECO:0000256" key="1">
    <source>
        <dbReference type="ARBA" id="ARBA00022603"/>
    </source>
</evidence>
<reference evidence="9" key="1">
    <citation type="submission" date="2021-07" db="EMBL/GenBank/DDBJ databases">
        <title>Shewanella sp. YLB-07 whole genome sequence.</title>
        <authorList>
            <person name="Yu L."/>
        </authorList>
    </citation>
    <scope>NUCLEOTIDE SEQUENCE</scope>
    <source>
        <strain evidence="9">YLB-08</strain>
    </source>
</reference>
<dbReference type="NCBIfam" id="TIGR00675">
    <property type="entry name" value="dcm"/>
    <property type="match status" value="1"/>
</dbReference>
<organism evidence="9 10">
    <name type="scientific">Shewanella eurypsychrophilus</name>
    <dbReference type="NCBI Taxonomy" id="2593656"/>
    <lineage>
        <taxon>Bacteria</taxon>
        <taxon>Pseudomonadati</taxon>
        <taxon>Pseudomonadota</taxon>
        <taxon>Gammaproteobacteria</taxon>
        <taxon>Alteromonadales</taxon>
        <taxon>Shewanellaceae</taxon>
        <taxon>Shewanella</taxon>
    </lineage>
</organism>
<dbReference type="PANTHER" id="PTHR10629">
    <property type="entry name" value="CYTOSINE-SPECIFIC METHYLTRANSFERASE"/>
    <property type="match status" value="1"/>
</dbReference>
<dbReference type="GO" id="GO:0008168">
    <property type="term" value="F:methyltransferase activity"/>
    <property type="evidence" value="ECO:0007669"/>
    <property type="project" value="UniProtKB-KW"/>
</dbReference>
<dbReference type="PROSITE" id="PS00094">
    <property type="entry name" value="C5_MTASE_1"/>
    <property type="match status" value="1"/>
</dbReference>
<dbReference type="RefSeq" id="WP_142873263.1">
    <property type="nucleotide sequence ID" value="NZ_CP045503.2"/>
</dbReference>
<evidence type="ECO:0000256" key="4">
    <source>
        <dbReference type="ARBA" id="ARBA00022747"/>
    </source>
</evidence>
<feature type="active site" evidence="6">
    <location>
        <position position="150"/>
    </location>
</feature>
<comment type="catalytic activity">
    <reaction evidence="5 8">
        <text>a 2'-deoxycytidine in DNA + S-adenosyl-L-methionine = a 5-methyl-2'-deoxycytidine in DNA + S-adenosyl-L-homocysteine + H(+)</text>
        <dbReference type="Rhea" id="RHEA:13681"/>
        <dbReference type="Rhea" id="RHEA-COMP:11369"/>
        <dbReference type="Rhea" id="RHEA-COMP:11370"/>
        <dbReference type="ChEBI" id="CHEBI:15378"/>
        <dbReference type="ChEBI" id="CHEBI:57856"/>
        <dbReference type="ChEBI" id="CHEBI:59789"/>
        <dbReference type="ChEBI" id="CHEBI:85452"/>
        <dbReference type="ChEBI" id="CHEBI:85454"/>
        <dbReference type="EC" id="2.1.1.37"/>
    </reaction>
</comment>
<protein>
    <recommendedName>
        <fullName evidence="8">Cytosine-specific methyltransferase</fullName>
        <ecNumber evidence="8">2.1.1.37</ecNumber>
    </recommendedName>
</protein>
<keyword evidence="4" id="KW-0680">Restriction system</keyword>
<keyword evidence="2 6" id="KW-0808">Transferase</keyword>
<evidence type="ECO:0000313" key="9">
    <source>
        <dbReference type="EMBL" id="QPG60267.1"/>
    </source>
</evidence>
<evidence type="ECO:0000256" key="3">
    <source>
        <dbReference type="ARBA" id="ARBA00022691"/>
    </source>
</evidence>
<dbReference type="PROSITE" id="PS00095">
    <property type="entry name" value="C5_MTASE_2"/>
    <property type="match status" value="1"/>
</dbReference>
<evidence type="ECO:0000313" key="10">
    <source>
        <dbReference type="Proteomes" id="UP000316416"/>
    </source>
</evidence>
<dbReference type="InterPro" id="IPR001525">
    <property type="entry name" value="C5_MeTfrase"/>
</dbReference>
<dbReference type="SUPFAM" id="SSF53335">
    <property type="entry name" value="S-adenosyl-L-methionine-dependent methyltransferases"/>
    <property type="match status" value="1"/>
</dbReference>
<dbReference type="Proteomes" id="UP000316416">
    <property type="component" value="Chromosome"/>
</dbReference>
<dbReference type="Pfam" id="PF00145">
    <property type="entry name" value="DNA_methylase"/>
    <property type="match status" value="1"/>
</dbReference>
<dbReference type="InterPro" id="IPR018117">
    <property type="entry name" value="C5_DNA_meth_AS"/>
</dbReference>
<gene>
    <name evidence="9" type="ORF">FM038_025205</name>
</gene>
<dbReference type="PROSITE" id="PS51679">
    <property type="entry name" value="SAM_MT_C5"/>
    <property type="match status" value="1"/>
</dbReference>
<evidence type="ECO:0000256" key="6">
    <source>
        <dbReference type="PROSITE-ProRule" id="PRU01016"/>
    </source>
</evidence>
<keyword evidence="3 6" id="KW-0949">S-adenosyl-L-methionine</keyword>
<dbReference type="GO" id="GO:0032259">
    <property type="term" value="P:methylation"/>
    <property type="evidence" value="ECO:0007669"/>
    <property type="project" value="UniProtKB-KW"/>
</dbReference>
<dbReference type="InterPro" id="IPR031303">
    <property type="entry name" value="C5_meth_CS"/>
</dbReference>
<evidence type="ECO:0000256" key="8">
    <source>
        <dbReference type="RuleBase" id="RU000417"/>
    </source>
</evidence>
<keyword evidence="10" id="KW-1185">Reference proteome</keyword>
<dbReference type="PRINTS" id="PR00105">
    <property type="entry name" value="C5METTRFRASE"/>
</dbReference>
<accession>A0ABX6VC48</accession>
<comment type="similarity">
    <text evidence="6 7">Belongs to the class I-like SAM-binding methyltransferase superfamily. C5-methyltransferase family.</text>
</comment>
<evidence type="ECO:0000256" key="7">
    <source>
        <dbReference type="RuleBase" id="RU000416"/>
    </source>
</evidence>
<evidence type="ECO:0000256" key="5">
    <source>
        <dbReference type="ARBA" id="ARBA00047422"/>
    </source>
</evidence>
<sequence length="465" mass="52565">MSTRVSIKEASLFLGFSEQRIRTLCRFKAIAAEKIGSIWVINKRSMEKYSESMKHIIAEDHPAYNVGQQLKPIALSFFSGAMGLDLGIEKAGFDIRLACEVDKYCRQTIAINRPNTALLSDINDYEASDIKNAARLTNEDIDLIVGGPPCQAFSTAGKRKGFNDDRGNAFLKFLQLSIDLNPKYIVLENVRGLLSCPMEHRPHEHRGEGYPDLSEDELKGGALNFALKMLDKSGYGYSFELYNSANFGTSQTRERVIIICSRNGQTPPFLTPSHSDNPKFGLPQWNTLKQCISNIDKHDHLNFPEKRLKYYRLLKSGQNWKNLPVDLQKEAMGKSYFSGGGKTGFLRRLSWDKPSPTLVTHPAMPATDLGHPVESRPLSIQEYKRIQQFPDDWKLAGPLIQQYKQVGNAVPIGLGYAVGKHIQDLLESIEIKNIPSFKYSRYKNTSSKEWKIQFNIAKEKLLKNI</sequence>
<dbReference type="EMBL" id="CP045503">
    <property type="protein sequence ID" value="QPG60267.1"/>
    <property type="molecule type" value="Genomic_DNA"/>
</dbReference>
<dbReference type="PANTHER" id="PTHR10629:SF52">
    <property type="entry name" value="DNA (CYTOSINE-5)-METHYLTRANSFERASE 1"/>
    <property type="match status" value="1"/>
</dbReference>
<dbReference type="Gene3D" id="3.90.120.10">
    <property type="entry name" value="DNA Methylase, subunit A, domain 2"/>
    <property type="match status" value="1"/>
</dbReference>
<dbReference type="Gene3D" id="3.40.50.150">
    <property type="entry name" value="Vaccinia Virus protein VP39"/>
    <property type="match status" value="1"/>
</dbReference>
<dbReference type="EC" id="2.1.1.37" evidence="8"/>
<name>A0ABX6VC48_9GAMM</name>
<dbReference type="InterPro" id="IPR029063">
    <property type="entry name" value="SAM-dependent_MTases_sf"/>
</dbReference>